<dbReference type="CDD" id="cd15904">
    <property type="entry name" value="TSPO_MBR"/>
    <property type="match status" value="1"/>
</dbReference>
<evidence type="ECO:0000256" key="1">
    <source>
        <dbReference type="ARBA" id="ARBA00004141"/>
    </source>
</evidence>
<accession>A0A432WKP1</accession>
<evidence type="ECO:0000256" key="6">
    <source>
        <dbReference type="SAM" id="Phobius"/>
    </source>
</evidence>
<dbReference type="AlphaFoldDB" id="A0A432WKP1"/>
<organism evidence="7 8">
    <name type="scientific">Aliidiomarina sanyensis</name>
    <dbReference type="NCBI Taxonomy" id="1249555"/>
    <lineage>
        <taxon>Bacteria</taxon>
        <taxon>Pseudomonadati</taxon>
        <taxon>Pseudomonadota</taxon>
        <taxon>Gammaproteobacteria</taxon>
        <taxon>Alteromonadales</taxon>
        <taxon>Idiomarinaceae</taxon>
        <taxon>Aliidiomarina</taxon>
    </lineage>
</organism>
<evidence type="ECO:0000313" key="8">
    <source>
        <dbReference type="Proteomes" id="UP000288405"/>
    </source>
</evidence>
<dbReference type="PIRSF" id="PIRSF005859">
    <property type="entry name" value="PBR"/>
    <property type="match status" value="1"/>
</dbReference>
<name>A0A432WKP1_9GAMM</name>
<keyword evidence="3 6" id="KW-0812">Transmembrane</keyword>
<sequence>MFRHTPSTGKQFLALAGFLIVTYLTAAIGAVGSLNAQQFYAELNLPAFAPPAWLFGPVWTVLYGMMAIAAFLVWRRAGWRYGDTALILFLVQLILNGLWSWIFFAWYQGFWALVEILALLVAIVATTAAFWKHSKVAAFLMLPYLGWVTFATVLTFSLWRLNPTVL</sequence>
<gene>
    <name evidence="7" type="ORF">CWE11_05800</name>
</gene>
<keyword evidence="4 6" id="KW-1133">Transmembrane helix</keyword>
<dbReference type="OrthoDB" id="9795496at2"/>
<evidence type="ECO:0000256" key="2">
    <source>
        <dbReference type="ARBA" id="ARBA00007524"/>
    </source>
</evidence>
<evidence type="ECO:0000256" key="3">
    <source>
        <dbReference type="ARBA" id="ARBA00022692"/>
    </source>
</evidence>
<feature type="transmembrane region" description="Helical" evidence="6">
    <location>
        <begin position="138"/>
        <end position="159"/>
    </location>
</feature>
<dbReference type="GO" id="GO:0033013">
    <property type="term" value="P:tetrapyrrole metabolic process"/>
    <property type="evidence" value="ECO:0007669"/>
    <property type="project" value="UniProtKB-ARBA"/>
</dbReference>
<dbReference type="Proteomes" id="UP000288405">
    <property type="component" value="Unassembled WGS sequence"/>
</dbReference>
<dbReference type="PANTHER" id="PTHR10057">
    <property type="entry name" value="PERIPHERAL-TYPE BENZODIAZEPINE RECEPTOR"/>
    <property type="match status" value="1"/>
</dbReference>
<feature type="transmembrane region" description="Helical" evidence="6">
    <location>
        <begin position="12"/>
        <end position="32"/>
    </location>
</feature>
<dbReference type="GO" id="GO:0016020">
    <property type="term" value="C:membrane"/>
    <property type="evidence" value="ECO:0007669"/>
    <property type="project" value="UniProtKB-SubCell"/>
</dbReference>
<dbReference type="EMBL" id="PIPM01000004">
    <property type="protein sequence ID" value="RUO34301.1"/>
    <property type="molecule type" value="Genomic_DNA"/>
</dbReference>
<feature type="transmembrane region" description="Helical" evidence="6">
    <location>
        <begin position="86"/>
        <end position="104"/>
    </location>
</feature>
<feature type="transmembrane region" description="Helical" evidence="6">
    <location>
        <begin position="52"/>
        <end position="74"/>
    </location>
</feature>
<feature type="transmembrane region" description="Helical" evidence="6">
    <location>
        <begin position="110"/>
        <end position="131"/>
    </location>
</feature>
<reference evidence="7 8" key="1">
    <citation type="journal article" date="2011" name="Front. Microbiol.">
        <title>Genomic signatures of strain selection and enhancement in Bacillus atrophaeus var. globigii, a historical biowarfare simulant.</title>
        <authorList>
            <person name="Gibbons H.S."/>
            <person name="Broomall S.M."/>
            <person name="McNew L.A."/>
            <person name="Daligault H."/>
            <person name="Chapman C."/>
            <person name="Bruce D."/>
            <person name="Karavis M."/>
            <person name="Krepps M."/>
            <person name="McGregor P.A."/>
            <person name="Hong C."/>
            <person name="Park K.H."/>
            <person name="Akmal A."/>
            <person name="Feldman A."/>
            <person name="Lin J.S."/>
            <person name="Chang W.E."/>
            <person name="Higgs B.W."/>
            <person name="Demirev P."/>
            <person name="Lindquist J."/>
            <person name="Liem A."/>
            <person name="Fochler E."/>
            <person name="Read T.D."/>
            <person name="Tapia R."/>
            <person name="Johnson S."/>
            <person name="Bishop-Lilly K.A."/>
            <person name="Detter C."/>
            <person name="Han C."/>
            <person name="Sozhamannan S."/>
            <person name="Rosenzweig C.N."/>
            <person name="Skowronski E.W."/>
        </authorList>
    </citation>
    <scope>NUCLEOTIDE SEQUENCE [LARGE SCALE GENOMIC DNA]</scope>
    <source>
        <strain evidence="7 8">GYP-17</strain>
    </source>
</reference>
<comment type="caution">
    <text evidence="7">The sequence shown here is derived from an EMBL/GenBank/DDBJ whole genome shotgun (WGS) entry which is preliminary data.</text>
</comment>
<evidence type="ECO:0000256" key="4">
    <source>
        <dbReference type="ARBA" id="ARBA00022989"/>
    </source>
</evidence>
<dbReference type="FunFam" id="1.20.1260.100:FF:000001">
    <property type="entry name" value="translocator protein 2"/>
    <property type="match status" value="1"/>
</dbReference>
<comment type="similarity">
    <text evidence="2">Belongs to the TspO/BZRP family.</text>
</comment>
<dbReference type="Pfam" id="PF03073">
    <property type="entry name" value="TspO_MBR"/>
    <property type="match status" value="1"/>
</dbReference>
<protein>
    <submittedName>
        <fullName evidence="7">Sensory protein</fullName>
    </submittedName>
</protein>
<dbReference type="InterPro" id="IPR004307">
    <property type="entry name" value="TspO_MBR"/>
</dbReference>
<evidence type="ECO:0000313" key="7">
    <source>
        <dbReference type="EMBL" id="RUO34301.1"/>
    </source>
</evidence>
<dbReference type="PANTHER" id="PTHR10057:SF0">
    <property type="entry name" value="TRANSLOCATOR PROTEIN"/>
    <property type="match status" value="1"/>
</dbReference>
<dbReference type="InterPro" id="IPR038330">
    <property type="entry name" value="TspO/MBR-related_sf"/>
</dbReference>
<keyword evidence="5 6" id="KW-0472">Membrane</keyword>
<comment type="subcellular location">
    <subcellularLocation>
        <location evidence="1">Membrane</location>
        <topology evidence="1">Multi-pass membrane protein</topology>
    </subcellularLocation>
</comment>
<dbReference type="Gene3D" id="1.20.1260.100">
    <property type="entry name" value="TspO/MBR protein"/>
    <property type="match status" value="1"/>
</dbReference>
<evidence type="ECO:0000256" key="5">
    <source>
        <dbReference type="ARBA" id="ARBA00023136"/>
    </source>
</evidence>
<proteinExistence type="inferred from homology"/>
<keyword evidence="8" id="KW-1185">Reference proteome</keyword>